<dbReference type="VEuPathDB" id="FungiDB:MMYC01_207326"/>
<dbReference type="EMBL" id="LCTW02000203">
    <property type="protein sequence ID" value="KXX76595.1"/>
    <property type="molecule type" value="Genomic_DNA"/>
</dbReference>
<organism evidence="2 3">
    <name type="scientific">Madurella mycetomatis</name>
    <dbReference type="NCBI Taxonomy" id="100816"/>
    <lineage>
        <taxon>Eukaryota</taxon>
        <taxon>Fungi</taxon>
        <taxon>Dikarya</taxon>
        <taxon>Ascomycota</taxon>
        <taxon>Pezizomycotina</taxon>
        <taxon>Sordariomycetes</taxon>
        <taxon>Sordariomycetidae</taxon>
        <taxon>Sordariales</taxon>
        <taxon>Sordariales incertae sedis</taxon>
        <taxon>Madurella</taxon>
    </lineage>
</organism>
<dbReference type="AlphaFoldDB" id="A0A175W5I0"/>
<keyword evidence="3" id="KW-1185">Reference proteome</keyword>
<evidence type="ECO:0000313" key="1">
    <source>
        <dbReference type="EMBL" id="KXX76595.1"/>
    </source>
</evidence>
<proteinExistence type="predicted"/>
<dbReference type="OrthoDB" id="4576724at2759"/>
<reference evidence="2" key="2">
    <citation type="submission" date="2015-06" db="EMBL/GenBank/DDBJ databases">
        <authorList>
            <person name="Hoefler B.C."/>
            <person name="Straight P.D."/>
        </authorList>
    </citation>
    <scope>NUCLEOTIDE SEQUENCE [LARGE SCALE GENOMIC DNA]</scope>
    <source>
        <strain evidence="2">Mm55</strain>
    </source>
</reference>
<dbReference type="EMBL" id="LCTW02000104">
    <property type="protein sequence ID" value="KXX78893.1"/>
    <property type="molecule type" value="Genomic_DNA"/>
</dbReference>
<dbReference type="VEuPathDB" id="FungiDB:MMYC01_204842"/>
<accession>A0A175W5I0</accession>
<evidence type="ECO:0000313" key="2">
    <source>
        <dbReference type="EMBL" id="KXX78893.1"/>
    </source>
</evidence>
<evidence type="ECO:0000313" key="3">
    <source>
        <dbReference type="Proteomes" id="UP000078237"/>
    </source>
</evidence>
<reference evidence="3" key="1">
    <citation type="submission" date="2015-06" db="EMBL/GenBank/DDBJ databases">
        <authorList>
            <person name="van de Sande W.W.J."/>
        </authorList>
    </citation>
    <scope>NUCLEOTIDE SEQUENCE [LARGE SCALE GENOMIC DNA]</scope>
    <source>
        <strain evidence="3">mm55</strain>
    </source>
</reference>
<gene>
    <name evidence="2" type="ORF">MMYC01_204842</name>
    <name evidence="1" type="ORF">MMYC01_207326</name>
</gene>
<name>A0A175W5I0_9PEZI</name>
<reference evidence="2 3" key="3">
    <citation type="submission" date="2016-01" db="EMBL/GenBank/DDBJ databases">
        <title>Madurella mycetomatis genome sequencing.</title>
        <authorList>
            <person name="Van De Sande W."/>
        </authorList>
    </citation>
    <scope>NUCLEOTIDE SEQUENCE [LARGE SCALE GENOMIC DNA]</scope>
    <source>
        <strain evidence="3">mm55</strain>
        <strain evidence="2">Mm55</strain>
    </source>
</reference>
<sequence length="174" mass="18982">MATRDVQDASGFIQAVIVPCDMEKSKYGSWSAMTIAADHLVFSQPVPPIPRLIRFPLALHRVGAQSANRAHPGNQVATYLSIDANSGLAPPEWQSSVGTVMVARKDKKLLLPQHLEGVWVYFDLILDRFREGGAAPTRLYNWQASRNGGKVTVGSTRDSGTGRVAKLIRMIGGR</sequence>
<dbReference type="Proteomes" id="UP000078237">
    <property type="component" value="Unassembled WGS sequence"/>
</dbReference>
<protein>
    <submittedName>
        <fullName evidence="2">Uncharacterized protein</fullName>
    </submittedName>
</protein>
<comment type="caution">
    <text evidence="2">The sequence shown here is derived from an EMBL/GenBank/DDBJ whole genome shotgun (WGS) entry which is preliminary data.</text>
</comment>
<dbReference type="STRING" id="100816.A0A175W5I0"/>